<dbReference type="AlphaFoldDB" id="A0A9X2LHF7"/>
<dbReference type="EMBL" id="JANIID010000011">
    <property type="protein sequence ID" value="MCQ8771024.1"/>
    <property type="molecule type" value="Genomic_DNA"/>
</dbReference>
<dbReference type="Proteomes" id="UP001142374">
    <property type="component" value="Unassembled WGS sequence"/>
</dbReference>
<proteinExistence type="predicted"/>
<comment type="caution">
    <text evidence="1">The sequence shown here is derived from an EMBL/GenBank/DDBJ whole genome shotgun (WGS) entry which is preliminary data.</text>
</comment>
<accession>A0A9X2LHF7</accession>
<gene>
    <name evidence="1" type="ORF">NQU55_14790</name>
</gene>
<evidence type="ECO:0000313" key="1">
    <source>
        <dbReference type="EMBL" id="MCQ8771024.1"/>
    </source>
</evidence>
<organism evidence="1 2">
    <name type="scientific">Streptomyces telluris</name>
    <dbReference type="NCBI Taxonomy" id="2720021"/>
    <lineage>
        <taxon>Bacteria</taxon>
        <taxon>Bacillati</taxon>
        <taxon>Actinomycetota</taxon>
        <taxon>Actinomycetes</taxon>
        <taxon>Kitasatosporales</taxon>
        <taxon>Streptomycetaceae</taxon>
        <taxon>Streptomyces</taxon>
    </lineage>
</organism>
<evidence type="ECO:0000313" key="2">
    <source>
        <dbReference type="Proteomes" id="UP001142374"/>
    </source>
</evidence>
<name>A0A9X2LHF7_9ACTN</name>
<keyword evidence="2" id="KW-1185">Reference proteome</keyword>
<dbReference type="RefSeq" id="WP_168094306.1">
    <property type="nucleotide sequence ID" value="NZ_JAATER010000236.1"/>
</dbReference>
<sequence>MSSATLIDLDSEFDLDIHIASPDALDTEPTAWWCTHPYSCRWTKCCSGSESPEGDPTAFGR</sequence>
<protein>
    <submittedName>
        <fullName evidence="1">Uncharacterized protein</fullName>
    </submittedName>
</protein>
<reference evidence="1" key="1">
    <citation type="submission" date="2022-06" db="EMBL/GenBank/DDBJ databases">
        <title>WGS of actinobacteria.</title>
        <authorList>
            <person name="Thawai C."/>
        </authorList>
    </citation>
    <scope>NUCLEOTIDE SEQUENCE</scope>
    <source>
        <strain evidence="1">AA8</strain>
    </source>
</reference>